<accession>A0ABQ8JPD8</accession>
<dbReference type="PANTHER" id="PTHR21844:SF2">
    <property type="entry name" value="PROLINE-RICH AKT1 SUBSTRATE 1"/>
    <property type="match status" value="1"/>
</dbReference>
<gene>
    <name evidence="2" type="ORF">DERP_004656</name>
</gene>
<dbReference type="PANTHER" id="PTHR21844">
    <property type="entry name" value="AKT1 SUBSTRATE 1 PROTEIN"/>
    <property type="match status" value="1"/>
</dbReference>
<feature type="compositionally biased region" description="Low complexity" evidence="1">
    <location>
        <begin position="376"/>
        <end position="396"/>
    </location>
</feature>
<proteinExistence type="predicted"/>
<sequence length="517" mass="59404">MTLQSKLSTCHCLNVQLIHSLEQQQCEQQQQPSFEKILELLGRQQQDNLLDKFLNNSKLIKIIPNGIQINYEYLCLKRIIDNNLQIYFCTVCELETHAIFISPNSKSSSSSNQFINNDISGKEESSLIAFVNSSLLTDEKIISELKLSKNYSPALGIVLPDHLLTASYAVNNQSDSDSDSKTNQENTCFLLSNYIQEDISDKIRLFLKKEKSNIQERIKCYSMEQEKQFKHLYQSTIMNKNLFLRLIETIKIHHNIDDNNKENLQQQPSIQPSFDQTSMKIIAGTKDFLPTTKSTTTKLNEKKNSDEFDSIFDIDDLDVTTGIGDGGGSLSMESFDVVRAKRSDDQVEIGEELVDDNDDDDLNDERRDNVFPLKESSNQQYSSSLLNNNNQTSTSNMINDNGNDDEFYRSSISGLPISSTNATTTNDHQKFQRDFYSHNQQQQQQQIANSLPIQIPHFARRNEREIEESFRMNPGESMADSIKKMARSVRNEIDIFDDRPRRRLNTGDLIKSRRFFN</sequence>
<reference evidence="2 3" key="1">
    <citation type="journal article" date="2018" name="J. Allergy Clin. Immunol.">
        <title>High-quality assembly of Dermatophagoides pteronyssinus genome and transcriptome reveals a wide range of novel allergens.</title>
        <authorList>
            <person name="Liu X.Y."/>
            <person name="Yang K.Y."/>
            <person name="Wang M.Q."/>
            <person name="Kwok J.S."/>
            <person name="Zeng X."/>
            <person name="Yang Z."/>
            <person name="Xiao X.J."/>
            <person name="Lau C.P."/>
            <person name="Li Y."/>
            <person name="Huang Z.M."/>
            <person name="Ba J.G."/>
            <person name="Yim A.K."/>
            <person name="Ouyang C.Y."/>
            <person name="Ngai S.M."/>
            <person name="Chan T.F."/>
            <person name="Leung E.L."/>
            <person name="Liu L."/>
            <person name="Liu Z.G."/>
            <person name="Tsui S.K."/>
        </authorList>
    </citation>
    <scope>NUCLEOTIDE SEQUENCE [LARGE SCALE GENOMIC DNA]</scope>
    <source>
        <strain evidence="2">Derp</strain>
    </source>
</reference>
<evidence type="ECO:0000313" key="3">
    <source>
        <dbReference type="Proteomes" id="UP000887458"/>
    </source>
</evidence>
<comment type="caution">
    <text evidence="2">The sequence shown here is derived from an EMBL/GenBank/DDBJ whole genome shotgun (WGS) entry which is preliminary data.</text>
</comment>
<evidence type="ECO:0000256" key="1">
    <source>
        <dbReference type="SAM" id="MobiDB-lite"/>
    </source>
</evidence>
<protein>
    <submittedName>
        <fullName evidence="2">Uncharacterized protein</fullName>
    </submittedName>
</protein>
<feature type="region of interest" description="Disordered" evidence="1">
    <location>
        <begin position="372"/>
        <end position="403"/>
    </location>
</feature>
<reference evidence="2 3" key="2">
    <citation type="journal article" date="2022" name="Mol. Biol. Evol.">
        <title>Comparative Genomics Reveals Insights into the Divergent Evolution of Astigmatic Mites and Household Pest Adaptations.</title>
        <authorList>
            <person name="Xiong Q."/>
            <person name="Wan A.T."/>
            <person name="Liu X."/>
            <person name="Fung C.S."/>
            <person name="Xiao X."/>
            <person name="Malainual N."/>
            <person name="Hou J."/>
            <person name="Wang L."/>
            <person name="Wang M."/>
            <person name="Yang K.Y."/>
            <person name="Cui Y."/>
            <person name="Leung E.L."/>
            <person name="Nong W."/>
            <person name="Shin S.K."/>
            <person name="Au S.W."/>
            <person name="Jeong K.Y."/>
            <person name="Chew F.T."/>
            <person name="Hui J.H."/>
            <person name="Leung T.F."/>
            <person name="Tungtrongchitr A."/>
            <person name="Zhong N."/>
            <person name="Liu Z."/>
            <person name="Tsui S.K."/>
        </authorList>
    </citation>
    <scope>NUCLEOTIDE SEQUENCE [LARGE SCALE GENOMIC DNA]</scope>
    <source>
        <strain evidence="2">Derp</strain>
    </source>
</reference>
<name>A0ABQ8JPD8_DERPT</name>
<dbReference type="Proteomes" id="UP000887458">
    <property type="component" value="Unassembled WGS sequence"/>
</dbReference>
<organism evidence="2 3">
    <name type="scientific">Dermatophagoides pteronyssinus</name>
    <name type="common">European house dust mite</name>
    <dbReference type="NCBI Taxonomy" id="6956"/>
    <lineage>
        <taxon>Eukaryota</taxon>
        <taxon>Metazoa</taxon>
        <taxon>Ecdysozoa</taxon>
        <taxon>Arthropoda</taxon>
        <taxon>Chelicerata</taxon>
        <taxon>Arachnida</taxon>
        <taxon>Acari</taxon>
        <taxon>Acariformes</taxon>
        <taxon>Sarcoptiformes</taxon>
        <taxon>Astigmata</taxon>
        <taxon>Psoroptidia</taxon>
        <taxon>Analgoidea</taxon>
        <taxon>Pyroglyphidae</taxon>
        <taxon>Dermatophagoidinae</taxon>
        <taxon>Dermatophagoides</taxon>
    </lineage>
</organism>
<dbReference type="EMBL" id="NJHN03000029">
    <property type="protein sequence ID" value="KAH9424471.1"/>
    <property type="molecule type" value="Genomic_DNA"/>
</dbReference>
<keyword evidence="3" id="KW-1185">Reference proteome</keyword>
<dbReference type="InterPro" id="IPR026682">
    <property type="entry name" value="AKT1S1"/>
</dbReference>
<evidence type="ECO:0000313" key="2">
    <source>
        <dbReference type="EMBL" id="KAH9424471.1"/>
    </source>
</evidence>